<dbReference type="Proteomes" id="UP000021369">
    <property type="component" value="Unassembled WGS sequence"/>
</dbReference>
<dbReference type="PANTHER" id="PTHR43603:SF1">
    <property type="entry name" value="ZINC-REGULATED GTPASE METALLOPROTEIN ACTIVATOR 1"/>
    <property type="match status" value="1"/>
</dbReference>
<keyword evidence="2" id="KW-0378">Hydrolase</keyword>
<dbReference type="Pfam" id="PF07683">
    <property type="entry name" value="CobW_C"/>
    <property type="match status" value="1"/>
</dbReference>
<dbReference type="PANTHER" id="PTHR43603">
    <property type="entry name" value="COBW DOMAIN-CONTAINING PROTEIN DDB_G0274527"/>
    <property type="match status" value="1"/>
</dbReference>
<dbReference type="InterPro" id="IPR051927">
    <property type="entry name" value="Zn_Chap_cDPG_Synth"/>
</dbReference>
<dbReference type="InterPro" id="IPR027417">
    <property type="entry name" value="P-loop_NTPase"/>
</dbReference>
<organism evidence="7 8">
    <name type="scientific">Ruminococcus albus SY3</name>
    <dbReference type="NCBI Taxonomy" id="1341156"/>
    <lineage>
        <taxon>Bacteria</taxon>
        <taxon>Bacillati</taxon>
        <taxon>Bacillota</taxon>
        <taxon>Clostridia</taxon>
        <taxon>Eubacteriales</taxon>
        <taxon>Oscillospiraceae</taxon>
        <taxon>Ruminococcus</taxon>
    </lineage>
</organism>
<evidence type="ECO:0000256" key="5">
    <source>
        <dbReference type="ARBA" id="ARBA00049117"/>
    </source>
</evidence>
<dbReference type="SMART" id="SM00833">
    <property type="entry name" value="CobW_C"/>
    <property type="match status" value="1"/>
</dbReference>
<dbReference type="GO" id="GO:0016787">
    <property type="term" value="F:hydrolase activity"/>
    <property type="evidence" value="ECO:0007669"/>
    <property type="project" value="UniProtKB-KW"/>
</dbReference>
<proteinExistence type="inferred from homology"/>
<evidence type="ECO:0000256" key="3">
    <source>
        <dbReference type="ARBA" id="ARBA00023186"/>
    </source>
</evidence>
<accession>A0A011UXX6</accession>
<name>A0A011UXX6_RUMAL</name>
<dbReference type="InterPro" id="IPR036627">
    <property type="entry name" value="CobW-likC_sf"/>
</dbReference>
<dbReference type="Pfam" id="PF02492">
    <property type="entry name" value="cobW"/>
    <property type="match status" value="1"/>
</dbReference>
<dbReference type="PATRIC" id="fig|1341156.4.peg.3078"/>
<keyword evidence="1" id="KW-0547">Nucleotide-binding</keyword>
<evidence type="ECO:0000256" key="4">
    <source>
        <dbReference type="ARBA" id="ARBA00034320"/>
    </source>
</evidence>
<dbReference type="SUPFAM" id="SSF52540">
    <property type="entry name" value="P-loop containing nucleoside triphosphate hydrolases"/>
    <property type="match status" value="1"/>
</dbReference>
<keyword evidence="3" id="KW-0143">Chaperone</keyword>
<dbReference type="OrthoDB" id="9808822at2"/>
<dbReference type="CDD" id="cd03112">
    <property type="entry name" value="CobW-like"/>
    <property type="match status" value="1"/>
</dbReference>
<evidence type="ECO:0000259" key="6">
    <source>
        <dbReference type="SMART" id="SM00833"/>
    </source>
</evidence>
<sequence length="369" mass="41787">MNNKKIPVILITGYLGSGKTTLMQNLLKQEKRNIALIVNDMGSVNIDAAILNKNRDRVSSVEMVELQDGCICCSLRDEFIAEIERISKLPDIEAVFVEASGISEPSNIAASFVIYTEDNPDTNVYLSSVVSVVDADRIYREFLRELTMENDTDEGDIINLIIDQIEFCDLVILNKTDLLCPHQIEEVTKAIRDIQSEAEIIPCINSEVDTNKILHGKEFDYHSVLASSSIQRALNTNEPTAKEACMDEYGITSFVYEETRPFDREKFMEFVDRYPTELIRTKGYVWFADDDVHIQLFEQAGRNASVTELNEWLASCPKEEIDAIMEAYPDIKDDWDDTYGDRINQLVFIGKGYKKADILSKLNACLATA</sequence>
<gene>
    <name evidence="7" type="ORF">RASY3_17385</name>
</gene>
<evidence type="ECO:0000313" key="7">
    <source>
        <dbReference type="EMBL" id="EXM38067.1"/>
    </source>
</evidence>
<dbReference type="Gene3D" id="3.40.50.300">
    <property type="entry name" value="P-loop containing nucleotide triphosphate hydrolases"/>
    <property type="match status" value="1"/>
</dbReference>
<dbReference type="InterPro" id="IPR003495">
    <property type="entry name" value="CobW/HypB/UreG_nucleotide-bd"/>
</dbReference>
<comment type="similarity">
    <text evidence="4">Belongs to the SIMIBI class G3E GTPase family. ZNG1 subfamily.</text>
</comment>
<dbReference type="AlphaFoldDB" id="A0A011UXX6"/>
<comment type="catalytic activity">
    <reaction evidence="5">
        <text>GTP + H2O = GDP + phosphate + H(+)</text>
        <dbReference type="Rhea" id="RHEA:19669"/>
        <dbReference type="ChEBI" id="CHEBI:15377"/>
        <dbReference type="ChEBI" id="CHEBI:15378"/>
        <dbReference type="ChEBI" id="CHEBI:37565"/>
        <dbReference type="ChEBI" id="CHEBI:43474"/>
        <dbReference type="ChEBI" id="CHEBI:58189"/>
    </reaction>
    <physiologicalReaction direction="left-to-right" evidence="5">
        <dbReference type="Rhea" id="RHEA:19670"/>
    </physiologicalReaction>
</comment>
<comment type="caution">
    <text evidence="7">The sequence shown here is derived from an EMBL/GenBank/DDBJ whole genome shotgun (WGS) entry which is preliminary data.</text>
</comment>
<reference evidence="7 8" key="1">
    <citation type="submission" date="2013-06" db="EMBL/GenBank/DDBJ databases">
        <title>Rumen cellulosomics: divergent fiber-degrading strategies revealed by comparative genome-wide analysis of six Ruminococcal strains.</title>
        <authorList>
            <person name="Dassa B."/>
            <person name="Borovok I."/>
            <person name="Lamed R."/>
            <person name="Flint H."/>
            <person name="Yeoman C.J."/>
            <person name="White B."/>
            <person name="Bayer E.A."/>
        </authorList>
    </citation>
    <scope>NUCLEOTIDE SEQUENCE [LARGE SCALE GENOMIC DNA]</scope>
    <source>
        <strain evidence="7 8">SY3</strain>
    </source>
</reference>
<evidence type="ECO:0000313" key="8">
    <source>
        <dbReference type="Proteomes" id="UP000021369"/>
    </source>
</evidence>
<dbReference type="GO" id="GO:0000166">
    <property type="term" value="F:nucleotide binding"/>
    <property type="evidence" value="ECO:0007669"/>
    <property type="project" value="UniProtKB-KW"/>
</dbReference>
<dbReference type="RefSeq" id="WP_037290213.1">
    <property type="nucleotide sequence ID" value="NZ_JEOB01000004.1"/>
</dbReference>
<dbReference type="EMBL" id="JEOB01000004">
    <property type="protein sequence ID" value="EXM38067.1"/>
    <property type="molecule type" value="Genomic_DNA"/>
</dbReference>
<dbReference type="Gene3D" id="3.30.1220.10">
    <property type="entry name" value="CobW-like, C-terminal domain"/>
    <property type="match status" value="1"/>
</dbReference>
<dbReference type="InterPro" id="IPR011629">
    <property type="entry name" value="CobW-like_C"/>
</dbReference>
<keyword evidence="8" id="KW-1185">Reference proteome</keyword>
<protein>
    <submittedName>
        <fullName evidence="7">Cobalamin biosynthesis protein P47K</fullName>
    </submittedName>
</protein>
<evidence type="ECO:0000256" key="1">
    <source>
        <dbReference type="ARBA" id="ARBA00022741"/>
    </source>
</evidence>
<feature type="domain" description="CobW C-terminal" evidence="6">
    <location>
        <begin position="251"/>
        <end position="366"/>
    </location>
</feature>
<evidence type="ECO:0000256" key="2">
    <source>
        <dbReference type="ARBA" id="ARBA00022801"/>
    </source>
</evidence>